<evidence type="ECO:0000256" key="4">
    <source>
        <dbReference type="RuleBase" id="RU000363"/>
    </source>
</evidence>
<comment type="caution">
    <text evidence="5">The sequence shown here is derived from an EMBL/GenBank/DDBJ whole genome shotgun (WGS) entry which is preliminary data.</text>
</comment>
<accession>A0ABR4P7B7</accession>
<organism evidence="5 6">
    <name type="scientific">Phlyctema vagabunda</name>
    <dbReference type="NCBI Taxonomy" id="108571"/>
    <lineage>
        <taxon>Eukaryota</taxon>
        <taxon>Fungi</taxon>
        <taxon>Dikarya</taxon>
        <taxon>Ascomycota</taxon>
        <taxon>Pezizomycotina</taxon>
        <taxon>Leotiomycetes</taxon>
        <taxon>Helotiales</taxon>
        <taxon>Dermateaceae</taxon>
        <taxon>Phlyctema</taxon>
    </lineage>
</organism>
<evidence type="ECO:0000256" key="1">
    <source>
        <dbReference type="ARBA" id="ARBA00006484"/>
    </source>
</evidence>
<dbReference type="InterPro" id="IPR002347">
    <property type="entry name" value="SDR_fam"/>
</dbReference>
<reference evidence="5 6" key="1">
    <citation type="submission" date="2024-06" db="EMBL/GenBank/DDBJ databases">
        <title>Complete genome of Phlyctema vagabunda strain 19-DSS-EL-015.</title>
        <authorList>
            <person name="Fiorenzani C."/>
        </authorList>
    </citation>
    <scope>NUCLEOTIDE SEQUENCE [LARGE SCALE GENOMIC DNA]</scope>
    <source>
        <strain evidence="5 6">19-DSS-EL-015</strain>
    </source>
</reference>
<name>A0ABR4P7B7_9HELO</name>
<dbReference type="SUPFAM" id="SSF51735">
    <property type="entry name" value="NAD(P)-binding Rossmann-fold domains"/>
    <property type="match status" value="1"/>
</dbReference>
<dbReference type="PROSITE" id="PS00061">
    <property type="entry name" value="ADH_SHORT"/>
    <property type="match status" value="1"/>
</dbReference>
<keyword evidence="2" id="KW-0521">NADP</keyword>
<dbReference type="Gene3D" id="3.40.50.720">
    <property type="entry name" value="NAD(P)-binding Rossmann-like Domain"/>
    <property type="match status" value="1"/>
</dbReference>
<keyword evidence="3" id="KW-0560">Oxidoreductase</keyword>
<dbReference type="CDD" id="cd05374">
    <property type="entry name" value="17beta-HSD-like_SDR_c"/>
    <property type="match status" value="1"/>
</dbReference>
<dbReference type="InterPro" id="IPR036291">
    <property type="entry name" value="NAD(P)-bd_dom_sf"/>
</dbReference>
<proteinExistence type="inferred from homology"/>
<dbReference type="PANTHER" id="PTHR43976:SF16">
    <property type="entry name" value="SHORT-CHAIN DEHYDROGENASE_REDUCTASE FAMILY PROTEIN"/>
    <property type="match status" value="1"/>
</dbReference>
<evidence type="ECO:0000313" key="5">
    <source>
        <dbReference type="EMBL" id="KAL3419203.1"/>
    </source>
</evidence>
<evidence type="ECO:0000256" key="3">
    <source>
        <dbReference type="ARBA" id="ARBA00023002"/>
    </source>
</evidence>
<dbReference type="PANTHER" id="PTHR43976">
    <property type="entry name" value="SHORT CHAIN DEHYDROGENASE"/>
    <property type="match status" value="1"/>
</dbReference>
<dbReference type="InterPro" id="IPR020904">
    <property type="entry name" value="Sc_DH/Rdtase_CS"/>
</dbReference>
<gene>
    <name evidence="5" type="ORF">PVAG01_09425</name>
</gene>
<evidence type="ECO:0000313" key="6">
    <source>
        <dbReference type="Proteomes" id="UP001629113"/>
    </source>
</evidence>
<evidence type="ECO:0000256" key="2">
    <source>
        <dbReference type="ARBA" id="ARBA00022857"/>
    </source>
</evidence>
<dbReference type="PRINTS" id="PR00081">
    <property type="entry name" value="GDHRDH"/>
</dbReference>
<keyword evidence="6" id="KW-1185">Reference proteome</keyword>
<dbReference type="PRINTS" id="PR00080">
    <property type="entry name" value="SDRFAMILY"/>
</dbReference>
<dbReference type="Pfam" id="PF00106">
    <property type="entry name" value="adh_short"/>
    <property type="match status" value="1"/>
</dbReference>
<dbReference type="EMBL" id="JBFCZG010000008">
    <property type="protein sequence ID" value="KAL3419203.1"/>
    <property type="molecule type" value="Genomic_DNA"/>
</dbReference>
<protein>
    <submittedName>
        <fullName evidence="5">Retinol dehydrogenase</fullName>
    </submittedName>
</protein>
<sequence length="283" mass="30050">MAVWLITGCSSGFGDEITKAALEHGDKVIATSRNVSKLANVKSLGAATIALDINGSQTDVDATIAEAIKFYGKIDILVNNAGYALIGATEEASDEEAKAQFDTNVFGLMSVTRAVLPYMRAQKSGTIANMGSIAGWAASGGIGYYCASKFAVVGLTEALREEVAHLNIKATVIEPGYFRTNFLNADLGNKTVAKKTIDDFKPVMDPIKDAFVQYDRAQAGDPKKGAQVIVEALTGTGRAAGKSLPARLPLGKDAAEFIAGTTERHRKELDDWKELASSTDHDE</sequence>
<comment type="similarity">
    <text evidence="1 4">Belongs to the short-chain dehydrogenases/reductases (SDR) family.</text>
</comment>
<dbReference type="InterPro" id="IPR051911">
    <property type="entry name" value="SDR_oxidoreductase"/>
</dbReference>
<dbReference type="Proteomes" id="UP001629113">
    <property type="component" value="Unassembled WGS sequence"/>
</dbReference>